<dbReference type="AlphaFoldDB" id="A0A914PPN7"/>
<sequence>MASSYQRREDAIELFVTNKSCRIDYKGPCTVDVKVISKMFIAEPCDKNAKSIEISLSSSFIQHKNILCHFSSDELNNIFLVFFTVAACKSVYDILLNYQVEVKQEAGGCSTVEKIRDKFFIPLLKEAKCNPAFKESVSNLLEDVTAVQPEDGVNNVKSEMNEAVGGELRTSSTESSSESLLIDALDFTYSNGDYEQEVAVKEEPESYFASSMDVDIIERLDTPESTYAF</sequence>
<dbReference type="WBParaSite" id="PDA_v2.g18027.t1">
    <property type="protein sequence ID" value="PDA_v2.g18027.t1"/>
    <property type="gene ID" value="PDA_v2.g18027"/>
</dbReference>
<dbReference type="Proteomes" id="UP000887578">
    <property type="component" value="Unplaced"/>
</dbReference>
<accession>A0A914PPN7</accession>
<organism evidence="1 2">
    <name type="scientific">Panagrolaimus davidi</name>
    <dbReference type="NCBI Taxonomy" id="227884"/>
    <lineage>
        <taxon>Eukaryota</taxon>
        <taxon>Metazoa</taxon>
        <taxon>Ecdysozoa</taxon>
        <taxon>Nematoda</taxon>
        <taxon>Chromadorea</taxon>
        <taxon>Rhabditida</taxon>
        <taxon>Tylenchina</taxon>
        <taxon>Panagrolaimomorpha</taxon>
        <taxon>Panagrolaimoidea</taxon>
        <taxon>Panagrolaimidae</taxon>
        <taxon>Panagrolaimus</taxon>
    </lineage>
</organism>
<evidence type="ECO:0000313" key="2">
    <source>
        <dbReference type="WBParaSite" id="PDA_v2.g18027.t1"/>
    </source>
</evidence>
<evidence type="ECO:0000313" key="1">
    <source>
        <dbReference type="Proteomes" id="UP000887578"/>
    </source>
</evidence>
<proteinExistence type="predicted"/>
<name>A0A914PPN7_9BILA</name>
<reference evidence="2" key="1">
    <citation type="submission" date="2022-11" db="UniProtKB">
        <authorList>
            <consortium name="WormBaseParasite"/>
        </authorList>
    </citation>
    <scope>IDENTIFICATION</scope>
</reference>
<keyword evidence="1" id="KW-1185">Reference proteome</keyword>
<protein>
    <submittedName>
        <fullName evidence="2">Uncharacterized protein</fullName>
    </submittedName>
</protein>